<keyword evidence="8" id="KW-1185">Reference proteome</keyword>
<dbReference type="InterPro" id="IPR001245">
    <property type="entry name" value="Ser-Thr/Tyr_kinase_cat_dom"/>
</dbReference>
<dbReference type="InterPro" id="IPR017441">
    <property type="entry name" value="Protein_kinase_ATP_BS"/>
</dbReference>
<keyword evidence="2 4" id="KW-0547">Nucleotide-binding</keyword>
<comment type="similarity">
    <text evidence="1">Belongs to the protein kinase superfamily. STE Ser/Thr protein kinase family. STE20 subfamily.</text>
</comment>
<gene>
    <name evidence="7" type="ORF">ACA1_302810</name>
</gene>
<evidence type="ECO:0000256" key="5">
    <source>
        <dbReference type="SAM" id="MobiDB-lite"/>
    </source>
</evidence>
<protein>
    <submittedName>
        <fullName evidence="7">p21activated protein kinase PakA, putative</fullName>
    </submittedName>
</protein>
<dbReference type="PANTHER" id="PTHR45832">
    <property type="entry name" value="SERINE/THREONINE-PROTEIN KINASE SAMKA-RELATED-RELATED"/>
    <property type="match status" value="1"/>
</dbReference>
<dbReference type="Gene3D" id="3.30.200.20">
    <property type="entry name" value="Phosphorylase Kinase, domain 1"/>
    <property type="match status" value="1"/>
</dbReference>
<dbReference type="SUPFAM" id="SSF56112">
    <property type="entry name" value="Protein kinase-like (PK-like)"/>
    <property type="match status" value="1"/>
</dbReference>
<organism evidence="7 8">
    <name type="scientific">Acanthamoeba castellanii (strain ATCC 30010 / Neff)</name>
    <dbReference type="NCBI Taxonomy" id="1257118"/>
    <lineage>
        <taxon>Eukaryota</taxon>
        <taxon>Amoebozoa</taxon>
        <taxon>Discosea</taxon>
        <taxon>Longamoebia</taxon>
        <taxon>Centramoebida</taxon>
        <taxon>Acanthamoebidae</taxon>
        <taxon>Acanthamoeba</taxon>
    </lineage>
</organism>
<dbReference type="RefSeq" id="XP_004343066.1">
    <property type="nucleotide sequence ID" value="XM_004343016.1"/>
</dbReference>
<evidence type="ECO:0000256" key="4">
    <source>
        <dbReference type="PROSITE-ProRule" id="PRU10141"/>
    </source>
</evidence>
<keyword evidence="3 4" id="KW-0067">ATP-binding</keyword>
<dbReference type="GeneID" id="14921335"/>
<dbReference type="KEGG" id="acan:ACA1_302810"/>
<proteinExistence type="inferred from homology"/>
<feature type="region of interest" description="Disordered" evidence="5">
    <location>
        <begin position="382"/>
        <end position="406"/>
    </location>
</feature>
<feature type="binding site" evidence="4">
    <location>
        <position position="143"/>
    </location>
    <ligand>
        <name>ATP</name>
        <dbReference type="ChEBI" id="CHEBI:30616"/>
    </ligand>
</feature>
<dbReference type="AlphaFoldDB" id="L8H5I0"/>
<dbReference type="EMBL" id="KB007914">
    <property type="protein sequence ID" value="ELR20477.1"/>
    <property type="molecule type" value="Genomic_DNA"/>
</dbReference>
<dbReference type="PROSITE" id="PS00107">
    <property type="entry name" value="PROTEIN_KINASE_ATP"/>
    <property type="match status" value="1"/>
</dbReference>
<dbReference type="Gene3D" id="1.10.510.10">
    <property type="entry name" value="Transferase(Phosphotransferase) domain 1"/>
    <property type="match status" value="1"/>
</dbReference>
<dbReference type="InterPro" id="IPR011009">
    <property type="entry name" value="Kinase-like_dom_sf"/>
</dbReference>
<evidence type="ECO:0000259" key="6">
    <source>
        <dbReference type="PROSITE" id="PS50011"/>
    </source>
</evidence>
<dbReference type="InterPro" id="IPR000719">
    <property type="entry name" value="Prot_kinase_dom"/>
</dbReference>
<evidence type="ECO:0000256" key="2">
    <source>
        <dbReference type="ARBA" id="ARBA00022741"/>
    </source>
</evidence>
<accession>L8H5I0</accession>
<feature type="domain" description="Protein kinase" evidence="6">
    <location>
        <begin position="113"/>
        <end position="363"/>
    </location>
</feature>
<evidence type="ECO:0000256" key="1">
    <source>
        <dbReference type="ARBA" id="ARBA00008874"/>
    </source>
</evidence>
<dbReference type="PANTHER" id="PTHR45832:SF22">
    <property type="entry name" value="SERINE_THREONINE-PROTEIN KINASE SAMKA-RELATED"/>
    <property type="match status" value="1"/>
</dbReference>
<dbReference type="GO" id="GO:0005524">
    <property type="term" value="F:ATP binding"/>
    <property type="evidence" value="ECO:0007669"/>
    <property type="project" value="UniProtKB-UniRule"/>
</dbReference>
<dbReference type="OMA" id="KWRENES"/>
<feature type="region of interest" description="Disordered" evidence="5">
    <location>
        <begin position="74"/>
        <end position="93"/>
    </location>
</feature>
<dbReference type="GO" id="GO:0004672">
    <property type="term" value="F:protein kinase activity"/>
    <property type="evidence" value="ECO:0007669"/>
    <property type="project" value="InterPro"/>
</dbReference>
<evidence type="ECO:0000256" key="3">
    <source>
        <dbReference type="ARBA" id="ARBA00022840"/>
    </source>
</evidence>
<sequence>MVVPRSSSNSSGGPVAAVAKAETSRRKTIAGASSYFRVNSESDMKVLLKITQEKFKNEVLTNKHLKTHGDIVLKNPYKQVPAPSPPRPLPKDTGTENMTLDEIINDSNPYEIFANVQHIGGGGFSQVYCAVMKESGQKVAIKKMSLDEWYEQDLLVEIVMMKVSKHHNIVSYIDTYRDDRNYLWVVMEFMEEGSLEKVIDAFPRIKMTEKQIAYILKALEYIHGLHRIHRDIKSGNVLIGSKGEIKLADFGFAVQLTEGKRKRNSSVGTVYWEAPEVISGDNYDTKVDIWSLGILAREMAEGDAPYFELPQMAALQRIFSEGIPPLKDPDRWSAAFQHFQELCFYREPEKRPSANELLRHPLFYNLAPESLEVVDLMRRAKQLEPGRKGSSARRRSQKHGSARDSS</sequence>
<dbReference type="Proteomes" id="UP000011083">
    <property type="component" value="Unassembled WGS sequence"/>
</dbReference>
<dbReference type="VEuPathDB" id="AmoebaDB:ACA1_302810"/>
<dbReference type="STRING" id="1257118.L8H5I0"/>
<feature type="compositionally biased region" description="Basic residues" evidence="5">
    <location>
        <begin position="390"/>
        <end position="400"/>
    </location>
</feature>
<dbReference type="PRINTS" id="PR00109">
    <property type="entry name" value="TYRKINASE"/>
</dbReference>
<dbReference type="SMART" id="SM00220">
    <property type="entry name" value="S_TKc"/>
    <property type="match status" value="1"/>
</dbReference>
<dbReference type="PROSITE" id="PS50011">
    <property type="entry name" value="PROTEIN_KINASE_DOM"/>
    <property type="match status" value="1"/>
</dbReference>
<keyword evidence="7" id="KW-0808">Transferase</keyword>
<reference evidence="7 8" key="1">
    <citation type="journal article" date="2013" name="Genome Biol.">
        <title>Genome of Acanthamoeba castellanii highlights extensive lateral gene transfer and early evolution of tyrosine kinase signaling.</title>
        <authorList>
            <person name="Clarke M."/>
            <person name="Lohan A.J."/>
            <person name="Liu B."/>
            <person name="Lagkouvardos I."/>
            <person name="Roy S."/>
            <person name="Zafar N."/>
            <person name="Bertelli C."/>
            <person name="Schilde C."/>
            <person name="Kianianmomeni A."/>
            <person name="Burglin T.R."/>
            <person name="Frech C."/>
            <person name="Turcotte B."/>
            <person name="Kopec K.O."/>
            <person name="Synnott J.M."/>
            <person name="Choo C."/>
            <person name="Paponov I."/>
            <person name="Finkler A."/>
            <person name="Soon Heng Tan C."/>
            <person name="Hutchins A.P."/>
            <person name="Weinmeier T."/>
            <person name="Rattei T."/>
            <person name="Chu J.S."/>
            <person name="Gimenez G."/>
            <person name="Irimia M."/>
            <person name="Rigden D.J."/>
            <person name="Fitzpatrick D.A."/>
            <person name="Lorenzo-Morales J."/>
            <person name="Bateman A."/>
            <person name="Chiu C.H."/>
            <person name="Tang P."/>
            <person name="Hegemann P."/>
            <person name="Fromm H."/>
            <person name="Raoult D."/>
            <person name="Greub G."/>
            <person name="Miranda-Saavedra D."/>
            <person name="Chen N."/>
            <person name="Nash P."/>
            <person name="Ginger M.L."/>
            <person name="Horn M."/>
            <person name="Schaap P."/>
            <person name="Caler L."/>
            <person name="Loftus B."/>
        </authorList>
    </citation>
    <scope>NUCLEOTIDE SEQUENCE [LARGE SCALE GENOMIC DNA]</scope>
    <source>
        <strain evidence="7 8">Neff</strain>
    </source>
</reference>
<dbReference type="OrthoDB" id="248923at2759"/>
<evidence type="ECO:0000313" key="7">
    <source>
        <dbReference type="EMBL" id="ELR20477.1"/>
    </source>
</evidence>
<evidence type="ECO:0000313" key="8">
    <source>
        <dbReference type="Proteomes" id="UP000011083"/>
    </source>
</evidence>
<dbReference type="InterPro" id="IPR051931">
    <property type="entry name" value="PAK3-like"/>
</dbReference>
<keyword evidence="7" id="KW-0418">Kinase</keyword>
<dbReference type="Pfam" id="PF00069">
    <property type="entry name" value="Pkinase"/>
    <property type="match status" value="1"/>
</dbReference>
<name>L8H5I0_ACACF</name>